<comment type="caution">
    <text evidence="1">The sequence shown here is derived from an EMBL/GenBank/DDBJ whole genome shotgun (WGS) entry which is preliminary data.</text>
</comment>
<protein>
    <submittedName>
        <fullName evidence="1">Uncharacterized protein</fullName>
    </submittedName>
</protein>
<accession>A0A6L7EW89</accession>
<gene>
    <name evidence="1" type="ORF">GRQ65_01630</name>
</gene>
<evidence type="ECO:0000313" key="1">
    <source>
        <dbReference type="EMBL" id="MXG88249.1"/>
    </source>
</evidence>
<keyword evidence="2" id="KW-1185">Reference proteome</keyword>
<dbReference type="Proteomes" id="UP000473325">
    <property type="component" value="Unassembled WGS sequence"/>
</dbReference>
<sequence length="122" mass="14318">MKPYRVRFMAEVGCEYALWGDPWRPCPASGDHDVEDLEHVLPVSDDLRDRILAWADRYRRYDGGERELDMWDFDGRGMHMSRELQRELGRQYAVHYFFTFAGARAKWLTTVADDPCPGWTAS</sequence>
<dbReference type="AlphaFoldDB" id="A0A6L7EW89"/>
<reference evidence="1 2" key="1">
    <citation type="submission" date="2019-12" db="EMBL/GenBank/DDBJ databases">
        <authorList>
            <person name="Kun Z."/>
        </authorList>
    </citation>
    <scope>NUCLEOTIDE SEQUENCE [LARGE SCALE GENOMIC DNA]</scope>
    <source>
        <strain evidence="1 2">YIM 123512</strain>
    </source>
</reference>
<evidence type="ECO:0000313" key="2">
    <source>
        <dbReference type="Proteomes" id="UP000473325"/>
    </source>
</evidence>
<dbReference type="RefSeq" id="WP_160874472.1">
    <property type="nucleotide sequence ID" value="NZ_WUEK01000001.1"/>
</dbReference>
<organism evidence="1 2">
    <name type="scientific">Nocardioides flavescens</name>
    <dbReference type="NCBI Taxonomy" id="2691959"/>
    <lineage>
        <taxon>Bacteria</taxon>
        <taxon>Bacillati</taxon>
        <taxon>Actinomycetota</taxon>
        <taxon>Actinomycetes</taxon>
        <taxon>Propionibacteriales</taxon>
        <taxon>Nocardioidaceae</taxon>
        <taxon>Nocardioides</taxon>
    </lineage>
</organism>
<name>A0A6L7EW89_9ACTN</name>
<dbReference type="EMBL" id="WUEK01000001">
    <property type="protein sequence ID" value="MXG88249.1"/>
    <property type="molecule type" value="Genomic_DNA"/>
</dbReference>
<proteinExistence type="predicted"/>